<dbReference type="EMBL" id="RWGY01000738">
    <property type="protein sequence ID" value="TVT99262.1"/>
    <property type="molecule type" value="Genomic_DNA"/>
</dbReference>
<gene>
    <name evidence="9" type="ORF">EJB05_55389</name>
</gene>
<dbReference type="HAMAP" id="MF_00050">
    <property type="entry name" value="EF_Ts"/>
    <property type="match status" value="1"/>
</dbReference>
<dbReference type="FunFam" id="1.10.8.10:FF:000001">
    <property type="entry name" value="Elongation factor Ts"/>
    <property type="match status" value="1"/>
</dbReference>
<dbReference type="NCBIfam" id="TIGR00116">
    <property type="entry name" value="tsf"/>
    <property type="match status" value="1"/>
</dbReference>
<dbReference type="Pfam" id="PF00889">
    <property type="entry name" value="EF_TS"/>
    <property type="match status" value="1"/>
</dbReference>
<dbReference type="AlphaFoldDB" id="A0A5J9SK59"/>
<evidence type="ECO:0000256" key="1">
    <source>
        <dbReference type="ARBA" id="ARBA00005532"/>
    </source>
</evidence>
<name>A0A5J9SK59_9POAL</name>
<feature type="non-terminal residue" evidence="9">
    <location>
        <position position="1"/>
    </location>
</feature>
<dbReference type="FunFam" id="3.30.479.20:FF:000012">
    <property type="entry name" value="Elongation factor Ts, mitochondrial"/>
    <property type="match status" value="1"/>
</dbReference>
<feature type="domain" description="Translation elongation factor EFTs/EF1B dimerisation" evidence="8">
    <location>
        <begin position="240"/>
        <end position="476"/>
    </location>
</feature>
<dbReference type="Gene3D" id="1.10.286.20">
    <property type="match status" value="1"/>
</dbReference>
<evidence type="ECO:0000256" key="4">
    <source>
        <dbReference type="ARBA" id="ARBA00022946"/>
    </source>
</evidence>
<feature type="region of interest" description="Disordered" evidence="7">
    <location>
        <begin position="41"/>
        <end position="98"/>
    </location>
</feature>
<accession>A0A5J9SK59</accession>
<organism evidence="9 10">
    <name type="scientific">Eragrostis curvula</name>
    <name type="common">weeping love grass</name>
    <dbReference type="NCBI Taxonomy" id="38414"/>
    <lineage>
        <taxon>Eukaryota</taxon>
        <taxon>Viridiplantae</taxon>
        <taxon>Streptophyta</taxon>
        <taxon>Embryophyta</taxon>
        <taxon>Tracheophyta</taxon>
        <taxon>Spermatophyta</taxon>
        <taxon>Magnoliopsida</taxon>
        <taxon>Liliopsida</taxon>
        <taxon>Poales</taxon>
        <taxon>Poaceae</taxon>
        <taxon>PACMAD clade</taxon>
        <taxon>Chloridoideae</taxon>
        <taxon>Eragrostideae</taxon>
        <taxon>Eragrostidinae</taxon>
        <taxon>Eragrostis</taxon>
    </lineage>
</organism>
<keyword evidence="10" id="KW-1185">Reference proteome</keyword>
<dbReference type="InterPro" id="IPR014039">
    <property type="entry name" value="Transl_elong_EFTs/EF1B_dimer"/>
</dbReference>
<sequence length="494" mass="53383">NEAAKRYLAPPQQLSSLSREALTAAAIADLLLPSLPHLYGHHSRPSTANRLPPPRLSIVPALSGRRPSARPALPGSRPRLRTSDDAHARRRRAPVRDSAPTALTTVPLAVTVYTPMAWGQGARRPILGLLLRAQQQAARGYSSSAFQARTAGTHVPQNTAFFRRFSSEVPASEQMNLIKQLRERTSAPIKDVKASLVTCNWDIEAAQKDLRKRGVVLAAKKSSRTAAEGLLAIAQDEKRAAVVELNCETDFVARNDVFQYLASSLAKKALSAQGSGELFLPFGPDYFENMSINLDHPKLSGETTVQSAVTEVAAMVGENVKFRRGFMLSTSAHGVVSSYMHTCPRPGLGRIAGLVTLEAEDSSALLDAVKEVGSSIAMHIVAAKPLFVSKELVSAAAVENEREILRTQAQSSGKSQMAMDKMVEGRLRKYFEEVVLMEQKYVVNDSTNIKMVLNDLSKKVGCKVTIGNFIRMEVGEGIGRSETADGSEAVAGTA</sequence>
<evidence type="ECO:0000259" key="8">
    <source>
        <dbReference type="Pfam" id="PF00889"/>
    </source>
</evidence>
<keyword evidence="3 6" id="KW-0648">Protein biosynthesis</keyword>
<evidence type="ECO:0000256" key="6">
    <source>
        <dbReference type="RuleBase" id="RU000642"/>
    </source>
</evidence>
<dbReference type="GO" id="GO:0005739">
    <property type="term" value="C:mitochondrion"/>
    <property type="evidence" value="ECO:0007669"/>
    <property type="project" value="GOC"/>
</dbReference>
<evidence type="ECO:0000256" key="5">
    <source>
        <dbReference type="ARBA" id="ARBA00023128"/>
    </source>
</evidence>
<reference evidence="9 10" key="1">
    <citation type="journal article" date="2019" name="Sci. Rep.">
        <title>A high-quality genome of Eragrostis curvula grass provides insights into Poaceae evolution and supports new strategies to enhance forage quality.</title>
        <authorList>
            <person name="Carballo J."/>
            <person name="Santos B.A.C.M."/>
            <person name="Zappacosta D."/>
            <person name="Garbus I."/>
            <person name="Selva J.P."/>
            <person name="Gallo C.A."/>
            <person name="Diaz A."/>
            <person name="Albertini E."/>
            <person name="Caccamo M."/>
            <person name="Echenique V."/>
        </authorList>
    </citation>
    <scope>NUCLEOTIDE SEQUENCE [LARGE SCALE GENOMIC DNA]</scope>
    <source>
        <strain evidence="10">cv. Victoria</strain>
        <tissue evidence="9">Leaf</tissue>
    </source>
</reference>
<dbReference type="InterPro" id="IPR036402">
    <property type="entry name" value="EF-Ts_dimer_sf"/>
</dbReference>
<evidence type="ECO:0000256" key="2">
    <source>
        <dbReference type="ARBA" id="ARBA00022768"/>
    </source>
</evidence>
<evidence type="ECO:0000313" key="9">
    <source>
        <dbReference type="EMBL" id="TVT99262.1"/>
    </source>
</evidence>
<evidence type="ECO:0000256" key="3">
    <source>
        <dbReference type="ARBA" id="ARBA00022917"/>
    </source>
</evidence>
<dbReference type="Gramene" id="TVT99262">
    <property type="protein sequence ID" value="TVT99262"/>
    <property type="gene ID" value="EJB05_55389"/>
</dbReference>
<dbReference type="SUPFAM" id="SSF54713">
    <property type="entry name" value="Elongation factor Ts (EF-Ts), dimerisation domain"/>
    <property type="match status" value="2"/>
</dbReference>
<keyword evidence="5" id="KW-0496">Mitochondrion</keyword>
<dbReference type="Gene3D" id="1.10.8.10">
    <property type="entry name" value="DNA helicase RuvA subunit, C-terminal domain"/>
    <property type="match status" value="1"/>
</dbReference>
<dbReference type="Proteomes" id="UP000324897">
    <property type="component" value="Unassembled WGS sequence"/>
</dbReference>
<comment type="function">
    <text evidence="6">Associates with the EF-Tu.GDP complex and induces the exchange of GDP to GTP. It remains bound to the aminoacyl-tRNA.EF-Tu.GTP complex up to the GTP hydrolysis stage on the ribosome.</text>
</comment>
<dbReference type="FunFam" id="1.10.286.20:FF:000001">
    <property type="entry name" value="Elongation factor Ts"/>
    <property type="match status" value="1"/>
</dbReference>
<dbReference type="PANTHER" id="PTHR11741:SF0">
    <property type="entry name" value="ELONGATION FACTOR TS, MITOCHONDRIAL"/>
    <property type="match status" value="1"/>
</dbReference>
<dbReference type="InterPro" id="IPR009060">
    <property type="entry name" value="UBA-like_sf"/>
</dbReference>
<proteinExistence type="inferred from homology"/>
<comment type="caution">
    <text evidence="9">The sequence shown here is derived from an EMBL/GenBank/DDBJ whole genome shotgun (WGS) entry which is preliminary data.</text>
</comment>
<dbReference type="SUPFAM" id="SSF46934">
    <property type="entry name" value="UBA-like"/>
    <property type="match status" value="1"/>
</dbReference>
<dbReference type="PANTHER" id="PTHR11741">
    <property type="entry name" value="ELONGATION FACTOR TS"/>
    <property type="match status" value="1"/>
</dbReference>
<dbReference type="OrthoDB" id="277235at2759"/>
<protein>
    <recommendedName>
        <fullName evidence="6">Elongation factor Ts</fullName>
    </recommendedName>
</protein>
<evidence type="ECO:0000256" key="7">
    <source>
        <dbReference type="SAM" id="MobiDB-lite"/>
    </source>
</evidence>
<dbReference type="InterPro" id="IPR018101">
    <property type="entry name" value="Transl_elong_Ts_CS"/>
</dbReference>
<dbReference type="Gene3D" id="3.30.479.20">
    <property type="entry name" value="Elongation factor Ts, dimerisation domain"/>
    <property type="match status" value="2"/>
</dbReference>
<dbReference type="GO" id="GO:0003746">
    <property type="term" value="F:translation elongation factor activity"/>
    <property type="evidence" value="ECO:0007669"/>
    <property type="project" value="UniProtKB-KW"/>
</dbReference>
<dbReference type="PROSITE" id="PS01127">
    <property type="entry name" value="EF_TS_2"/>
    <property type="match status" value="1"/>
</dbReference>
<comment type="similarity">
    <text evidence="1 6">Belongs to the EF-Ts family.</text>
</comment>
<dbReference type="GO" id="GO:0070125">
    <property type="term" value="P:mitochondrial translational elongation"/>
    <property type="evidence" value="ECO:0007669"/>
    <property type="project" value="TreeGrafter"/>
</dbReference>
<keyword evidence="4" id="KW-0809">Transit peptide</keyword>
<evidence type="ECO:0000313" key="10">
    <source>
        <dbReference type="Proteomes" id="UP000324897"/>
    </source>
</evidence>
<dbReference type="InterPro" id="IPR001816">
    <property type="entry name" value="Transl_elong_EFTs/EF1B"/>
</dbReference>
<dbReference type="CDD" id="cd14275">
    <property type="entry name" value="UBA_EF-Ts"/>
    <property type="match status" value="1"/>
</dbReference>
<keyword evidence="2 6" id="KW-0251">Elongation factor</keyword>